<keyword evidence="4 5" id="KW-0472">Membrane</keyword>
<evidence type="ECO:0000256" key="3">
    <source>
        <dbReference type="ARBA" id="ARBA00022989"/>
    </source>
</evidence>
<feature type="transmembrane region" description="Helical" evidence="5">
    <location>
        <begin position="215"/>
        <end position="235"/>
    </location>
</feature>
<proteinExistence type="predicted"/>
<comment type="subcellular location">
    <subcellularLocation>
        <location evidence="1">Membrane</location>
        <topology evidence="1">Multi-pass membrane protein</topology>
    </subcellularLocation>
</comment>
<feature type="transmembrane region" description="Helical" evidence="5">
    <location>
        <begin position="358"/>
        <end position="377"/>
    </location>
</feature>
<sequence>MSAEPSRLSPRHLVSLTAIVAVGAFLLLAPGASDMVRAASVIVLAIALWATGWLPQWLTALAFFTLCTVAGVAPPDTVFAGFASAATWLVFSGLAIGAAIQHTGLGATVAARVGPHLQGSYAGAVSGVVALGLAMAFVMPSGMGRVVLLVPILITLADHLGYQEGRPGRTGVILGGILGTFLPTYAILPANVPNNVLMGAVEAVLGEPPTYSSYLLLHFPVLGALKTVLLVIVMLRLYPDRAPAPSAAAPDRATNGRTPLSRPERRLGLLLLLAVTLWLSDAWHGISPAWIGLAIALVCLFPGSGLMADRPLKSLNVEPLIYVAGIVSLGALAHHSGLGERVAHYLLAVLPLSDTGDAATFGLLSGLAMTLGTFVTLPGVPAILTPMATELAAITGWSPDAVAMTQVVGFSTVLLPYQGPPLVVGLLAAGLRLRDAARVCLIMAAISLVLLWPLDYLWWQLLGWI</sequence>
<feature type="transmembrane region" description="Helical" evidence="5">
    <location>
        <begin position="78"/>
        <end position="100"/>
    </location>
</feature>
<feature type="transmembrane region" description="Helical" evidence="5">
    <location>
        <begin position="289"/>
        <end position="308"/>
    </location>
</feature>
<dbReference type="Proteomes" id="UP001319883">
    <property type="component" value="Unassembled WGS sequence"/>
</dbReference>
<evidence type="ECO:0000256" key="1">
    <source>
        <dbReference type="ARBA" id="ARBA00004141"/>
    </source>
</evidence>
<keyword evidence="3 5" id="KW-1133">Transmembrane helix</keyword>
<organism evidence="6 7">
    <name type="scientific">Modicisalibacter tunisiensis</name>
    <dbReference type="NCBI Taxonomy" id="390637"/>
    <lineage>
        <taxon>Bacteria</taxon>
        <taxon>Pseudomonadati</taxon>
        <taxon>Pseudomonadota</taxon>
        <taxon>Gammaproteobacteria</taxon>
        <taxon>Oceanospirillales</taxon>
        <taxon>Halomonadaceae</taxon>
        <taxon>Modicisalibacter</taxon>
    </lineage>
</organism>
<keyword evidence="2 5" id="KW-0812">Transmembrane</keyword>
<dbReference type="InterPro" id="IPR001898">
    <property type="entry name" value="SLC13A/DASS"/>
</dbReference>
<dbReference type="EMBL" id="JAGXFD010000001">
    <property type="protein sequence ID" value="MBZ9567299.1"/>
    <property type="molecule type" value="Genomic_DNA"/>
</dbReference>
<feature type="transmembrane region" description="Helical" evidence="5">
    <location>
        <begin position="12"/>
        <end position="29"/>
    </location>
</feature>
<gene>
    <name evidence="6" type="ORF">KGQ91_06325</name>
</gene>
<name>A0ABS7WYR5_9GAMM</name>
<reference evidence="6 7" key="1">
    <citation type="submission" date="2021-05" db="EMBL/GenBank/DDBJ databases">
        <title>Petroleum and Energy Research Collection (APPE): ex situ preservation of microbial diversity associated with the oil industry and exploitation of its biotechnological potential.</title>
        <authorList>
            <person name="Paixao C.T.M."/>
            <person name="Gomes M.B."/>
            <person name="Oliveira V.M."/>
        </authorList>
    </citation>
    <scope>NUCLEOTIDE SEQUENCE [LARGE SCALE GENOMIC DNA]</scope>
    <source>
        <strain evidence="6 7">LIT2</strain>
    </source>
</reference>
<feature type="transmembrane region" description="Helical" evidence="5">
    <location>
        <begin position="121"/>
        <end position="139"/>
    </location>
</feature>
<protein>
    <submittedName>
        <fullName evidence="6">Anion permease</fullName>
    </submittedName>
</protein>
<accession>A0ABS7WYR5</accession>
<feature type="transmembrane region" description="Helical" evidence="5">
    <location>
        <begin position="320"/>
        <end position="338"/>
    </location>
</feature>
<dbReference type="Pfam" id="PF00939">
    <property type="entry name" value="Na_sulph_symp"/>
    <property type="match status" value="1"/>
</dbReference>
<dbReference type="PANTHER" id="PTHR10283">
    <property type="entry name" value="SOLUTE CARRIER FAMILY 13 MEMBER"/>
    <property type="match status" value="1"/>
</dbReference>
<evidence type="ECO:0000313" key="7">
    <source>
        <dbReference type="Proteomes" id="UP001319883"/>
    </source>
</evidence>
<evidence type="ECO:0000313" key="6">
    <source>
        <dbReference type="EMBL" id="MBZ9567299.1"/>
    </source>
</evidence>
<feature type="transmembrane region" description="Helical" evidence="5">
    <location>
        <begin position="41"/>
        <end position="66"/>
    </location>
</feature>
<feature type="transmembrane region" description="Helical" evidence="5">
    <location>
        <begin position="439"/>
        <end position="459"/>
    </location>
</feature>
<feature type="transmembrane region" description="Helical" evidence="5">
    <location>
        <begin position="171"/>
        <end position="188"/>
    </location>
</feature>
<comment type="caution">
    <text evidence="6">The sequence shown here is derived from an EMBL/GenBank/DDBJ whole genome shotgun (WGS) entry which is preliminary data.</text>
</comment>
<keyword evidence="7" id="KW-1185">Reference proteome</keyword>
<evidence type="ECO:0000256" key="5">
    <source>
        <dbReference type="SAM" id="Phobius"/>
    </source>
</evidence>
<dbReference type="RefSeq" id="WP_224420573.1">
    <property type="nucleotide sequence ID" value="NZ_JAGXFD010000001.1"/>
</dbReference>
<evidence type="ECO:0000256" key="4">
    <source>
        <dbReference type="ARBA" id="ARBA00023136"/>
    </source>
</evidence>
<evidence type="ECO:0000256" key="2">
    <source>
        <dbReference type="ARBA" id="ARBA00022692"/>
    </source>
</evidence>